<dbReference type="EMBL" id="PFAH01000005">
    <property type="protein sequence ID" value="PIR98066.1"/>
    <property type="molecule type" value="Genomic_DNA"/>
</dbReference>
<evidence type="ECO:0000259" key="1">
    <source>
        <dbReference type="Pfam" id="PF13022"/>
    </source>
</evidence>
<gene>
    <name evidence="2" type="ORF">COT89_01350</name>
</gene>
<evidence type="ECO:0000313" key="3">
    <source>
        <dbReference type="Proteomes" id="UP000231466"/>
    </source>
</evidence>
<dbReference type="AlphaFoldDB" id="A0A2H0VG45"/>
<name>A0A2H0VG45_9BACT</name>
<dbReference type="Pfam" id="PF13022">
    <property type="entry name" value="HTH_Tnp_1_2"/>
    <property type="match status" value="1"/>
</dbReference>
<dbReference type="Proteomes" id="UP000231466">
    <property type="component" value="Unassembled WGS sequence"/>
</dbReference>
<dbReference type="Gene3D" id="1.10.10.60">
    <property type="entry name" value="Homeodomain-like"/>
    <property type="match status" value="1"/>
</dbReference>
<organism evidence="2 3">
    <name type="scientific">Candidatus Colwellbacteria bacterium CG10_big_fil_rev_8_21_14_0_10_42_22</name>
    <dbReference type="NCBI Taxonomy" id="1974540"/>
    <lineage>
        <taxon>Bacteria</taxon>
        <taxon>Candidatus Colwelliibacteriota</taxon>
    </lineage>
</organism>
<sequence>MTKDKTIERKQERQKEKMIEQLKITPIIQVACSKCGIGRTSFYRWRKDDPKFAQATDRAIVEGLERLNDLAESKLISAIQNENVSAIRLWLQNRHPAYSPKLHITGKVGQEIELSEEDAKLLKQALLLAVPDEPKDDEEDE</sequence>
<accession>A0A2H0VG45</accession>
<proteinExistence type="predicted"/>
<protein>
    <recommendedName>
        <fullName evidence="1">Homeodomain phBC6A51-type domain-containing protein</fullName>
    </recommendedName>
</protein>
<comment type="caution">
    <text evidence="2">The sequence shown here is derived from an EMBL/GenBank/DDBJ whole genome shotgun (WGS) entry which is preliminary data.</text>
</comment>
<reference evidence="3" key="1">
    <citation type="submission" date="2017-09" db="EMBL/GenBank/DDBJ databases">
        <title>Depth-based differentiation of microbial function through sediment-hosted aquifers and enrichment of novel symbionts in the deep terrestrial subsurface.</title>
        <authorList>
            <person name="Probst A.J."/>
            <person name="Ladd B."/>
            <person name="Jarett J.K."/>
            <person name="Geller-Mcgrath D.E."/>
            <person name="Sieber C.M.K."/>
            <person name="Emerson J.B."/>
            <person name="Anantharaman K."/>
            <person name="Thomas B.C."/>
            <person name="Malmstrom R."/>
            <person name="Stieglmeier M."/>
            <person name="Klingl A."/>
            <person name="Woyke T."/>
            <person name="Ryan C.M."/>
            <person name="Banfield J.F."/>
        </authorList>
    </citation>
    <scope>NUCLEOTIDE SEQUENCE [LARGE SCALE GENOMIC DNA]</scope>
</reference>
<evidence type="ECO:0000313" key="2">
    <source>
        <dbReference type="EMBL" id="PIR98066.1"/>
    </source>
</evidence>
<dbReference type="InterPro" id="IPR024978">
    <property type="entry name" value="Homeodomain_phBC6A51-type"/>
</dbReference>
<feature type="domain" description="Homeodomain phBC6A51-type" evidence="1">
    <location>
        <begin position="7"/>
        <end position="116"/>
    </location>
</feature>